<gene>
    <name evidence="1" type="ORF">GCM10007894_00170</name>
</gene>
<evidence type="ECO:0008006" key="3">
    <source>
        <dbReference type="Google" id="ProtNLM"/>
    </source>
</evidence>
<protein>
    <recommendedName>
        <fullName evidence="3">Hemolysin activation/secretion protein</fullName>
    </recommendedName>
</protein>
<proteinExistence type="predicted"/>
<organism evidence="1 2">
    <name type="scientific">Paraferrimonas haliotis</name>
    <dbReference type="NCBI Taxonomy" id="2013866"/>
    <lineage>
        <taxon>Bacteria</taxon>
        <taxon>Pseudomonadati</taxon>
        <taxon>Pseudomonadota</taxon>
        <taxon>Gammaproteobacteria</taxon>
        <taxon>Alteromonadales</taxon>
        <taxon>Ferrimonadaceae</taxon>
        <taxon>Paraferrimonas</taxon>
    </lineage>
</organism>
<dbReference type="Proteomes" id="UP001157439">
    <property type="component" value="Unassembled WGS sequence"/>
</dbReference>
<dbReference type="Gene3D" id="2.40.160.50">
    <property type="entry name" value="membrane protein fhac: a member of the omp85/tpsb transporter family"/>
    <property type="match status" value="1"/>
</dbReference>
<name>A0AA37WX27_9GAMM</name>
<comment type="caution">
    <text evidence="1">The sequence shown here is derived from an EMBL/GenBank/DDBJ whole genome shotgun (WGS) entry which is preliminary data.</text>
</comment>
<keyword evidence="2" id="KW-1185">Reference proteome</keyword>
<dbReference type="AlphaFoldDB" id="A0AA37WX27"/>
<dbReference type="EMBL" id="BSPO01000001">
    <property type="protein sequence ID" value="GLS82040.1"/>
    <property type="molecule type" value="Genomic_DNA"/>
</dbReference>
<evidence type="ECO:0000313" key="1">
    <source>
        <dbReference type="EMBL" id="GLS82040.1"/>
    </source>
</evidence>
<accession>A0AA37WX27</accession>
<evidence type="ECO:0000313" key="2">
    <source>
        <dbReference type="Proteomes" id="UP001157439"/>
    </source>
</evidence>
<dbReference type="RefSeq" id="WP_095497613.1">
    <property type="nucleotide sequence ID" value="NZ_BSPO01000001.1"/>
</dbReference>
<reference evidence="1 2" key="1">
    <citation type="journal article" date="2014" name="Int. J. Syst. Evol. Microbiol.">
        <title>Complete genome sequence of Corynebacterium casei LMG S-19264T (=DSM 44701T), isolated from a smear-ripened cheese.</title>
        <authorList>
            <consortium name="US DOE Joint Genome Institute (JGI-PGF)"/>
            <person name="Walter F."/>
            <person name="Albersmeier A."/>
            <person name="Kalinowski J."/>
            <person name="Ruckert C."/>
        </authorList>
    </citation>
    <scope>NUCLEOTIDE SEQUENCE [LARGE SCALE GENOMIC DNA]</scope>
    <source>
        <strain evidence="1 2">NBRC 112785</strain>
    </source>
</reference>
<sequence>MARRQALNATVFIVLVGLVSLPVAANNIEDCHHLRNMELLQNDIFDPQDPEFMWIHKVANALHIVTKEVTVRDAVDGFELCGSDRDLAEIERYLRGRSYLKDAKVEEHTTAEGEPSIRIETWDNWSLLPTVNFGRSGGETKFSVGLKDSNFLGYGIRTKLAYKSDYLRTGYELKVDSPLFLGNNSSAQLVLADNDDGSQTRIAFKKPYVSLNNTWAGEVYYDDALKTDIVRLGGEDINQFKSDTNDYGAWYSWSKGRQGNTSKRWSVGVTKIEANFSEFTTTTQPSDRYSLVPWIGFSWETDGYRKLKDIYLINQVEDVNFGREFGISLGWDVSNQEQSQGGIHWSAYWRKAYQLSQHSMVVSRAYAQGNELSSGDQRAVVGMDNEIFMRLNRYFATYFRIDGVSSTNQYLDQPITLGGDNGVRGFPLQFQHGQHAISGSFETRYYPNYNIYQLFELGAVVFADIGKAFGGTVYENNSEETLKSVGVGLRAYSSFASNANIVHIDFSRPLIDDPRVNGWEWRVEVKQHF</sequence>